<evidence type="ECO:0000256" key="4">
    <source>
        <dbReference type="ARBA" id="ARBA00022833"/>
    </source>
</evidence>
<dbReference type="SUPFAM" id="SSF144232">
    <property type="entry name" value="HIT/MYND zinc finger-like"/>
    <property type="match status" value="1"/>
</dbReference>
<dbReference type="InterPro" id="IPR057721">
    <property type="entry name" value="BCD1_alpha/beta"/>
</dbReference>
<dbReference type="Gene3D" id="3.30.60.190">
    <property type="match status" value="1"/>
</dbReference>
<reference evidence="10" key="1">
    <citation type="submission" date="2022-07" db="EMBL/GenBank/DDBJ databases">
        <title>Phylogenomic reconstructions and comparative analyses of Kickxellomycotina fungi.</title>
        <authorList>
            <person name="Reynolds N.K."/>
            <person name="Stajich J.E."/>
            <person name="Barry K."/>
            <person name="Grigoriev I.V."/>
            <person name="Crous P."/>
            <person name="Smith M.E."/>
        </authorList>
    </citation>
    <scope>NUCLEOTIDE SEQUENCE</scope>
    <source>
        <strain evidence="10">RSA 1196</strain>
    </source>
</reference>
<dbReference type="Pfam" id="PF04438">
    <property type="entry name" value="zf-HIT"/>
    <property type="match status" value="1"/>
</dbReference>
<evidence type="ECO:0000259" key="9">
    <source>
        <dbReference type="PROSITE" id="PS51083"/>
    </source>
</evidence>
<dbReference type="PANTHER" id="PTHR13483">
    <property type="entry name" value="BOX C_D SNORNA PROTEIN 1-RELATED"/>
    <property type="match status" value="1"/>
</dbReference>
<evidence type="ECO:0000313" key="10">
    <source>
        <dbReference type="EMBL" id="KAJ1961850.1"/>
    </source>
</evidence>
<sequence>MDITNTTPETTDSLGSSSPPSNAIHSSCQICNTHPFKYKCPGCLVRTCSLACSQQHKKQSSCTGQRSKTHYLPLKVFTDNDLVSDFHFLQDGMRLADRSGKDNQGHHPKKFNKGYLSDLKRHAGRRGVKLAVMAKGMHRRKKNQSRWVPKREQMAWTVEFRFYVPGPQGPTELVKAGEGKGSSEVPTMDCVAEVTEHSLFDHWTWWDVLEKYWRSKESSRVHSNPSKVQPQDAAQPKVPSDPIAINSAEPTQSASTRVNHTGLDHPYRPTPKQLEKYAHILSTNAKQVYQDTTPESLVVLMRLVSGSSNTPTYVRLASNKSIHETLTNQHIIEYPTIHVYPNVPDHIHVVDPTS</sequence>
<keyword evidence="1" id="KW-0597">Phosphoprotein</keyword>
<evidence type="ECO:0000256" key="3">
    <source>
        <dbReference type="ARBA" id="ARBA00022771"/>
    </source>
</evidence>
<dbReference type="GO" id="GO:0005634">
    <property type="term" value="C:nucleus"/>
    <property type="evidence" value="ECO:0007669"/>
    <property type="project" value="TreeGrafter"/>
</dbReference>
<dbReference type="AlphaFoldDB" id="A0A9W8E1D2"/>
<dbReference type="PROSITE" id="PS51083">
    <property type="entry name" value="ZF_HIT"/>
    <property type="match status" value="1"/>
</dbReference>
<dbReference type="GO" id="GO:0000492">
    <property type="term" value="P:box C/D snoRNP assembly"/>
    <property type="evidence" value="ECO:0007669"/>
    <property type="project" value="TreeGrafter"/>
</dbReference>
<dbReference type="CDD" id="cd23023">
    <property type="entry name" value="zf-HIT_BCD1"/>
    <property type="match status" value="1"/>
</dbReference>
<dbReference type="GO" id="GO:0048254">
    <property type="term" value="P:snoRNA localization"/>
    <property type="evidence" value="ECO:0007669"/>
    <property type="project" value="TreeGrafter"/>
</dbReference>
<dbReference type="GO" id="GO:0008270">
    <property type="term" value="F:zinc ion binding"/>
    <property type="evidence" value="ECO:0007669"/>
    <property type="project" value="UniProtKB-UniRule"/>
</dbReference>
<organism evidence="10 11">
    <name type="scientific">Dispira parvispora</name>
    <dbReference type="NCBI Taxonomy" id="1520584"/>
    <lineage>
        <taxon>Eukaryota</taxon>
        <taxon>Fungi</taxon>
        <taxon>Fungi incertae sedis</taxon>
        <taxon>Zoopagomycota</taxon>
        <taxon>Kickxellomycotina</taxon>
        <taxon>Dimargaritomycetes</taxon>
        <taxon>Dimargaritales</taxon>
        <taxon>Dimargaritaceae</taxon>
        <taxon>Dispira</taxon>
    </lineage>
</organism>
<evidence type="ECO:0000256" key="5">
    <source>
        <dbReference type="ARBA" id="ARBA00049598"/>
    </source>
</evidence>
<feature type="compositionally biased region" description="Polar residues" evidence="8">
    <location>
        <begin position="248"/>
        <end position="259"/>
    </location>
</feature>
<evidence type="ECO:0000256" key="2">
    <source>
        <dbReference type="ARBA" id="ARBA00022723"/>
    </source>
</evidence>
<feature type="compositionally biased region" description="Polar residues" evidence="8">
    <location>
        <begin position="1"/>
        <end position="15"/>
    </location>
</feature>
<keyword evidence="4" id="KW-0862">Zinc</keyword>
<dbReference type="EMBL" id="JANBPY010001058">
    <property type="protein sequence ID" value="KAJ1961850.1"/>
    <property type="molecule type" value="Genomic_DNA"/>
</dbReference>
<comment type="similarity">
    <text evidence="6">Belongs to the BCD1 family.</text>
</comment>
<dbReference type="OrthoDB" id="272357at2759"/>
<dbReference type="GO" id="GO:0000463">
    <property type="term" value="P:maturation of LSU-rRNA from tricistronic rRNA transcript (SSU-rRNA, 5.8S rRNA, LSU-rRNA)"/>
    <property type="evidence" value="ECO:0007669"/>
    <property type="project" value="TreeGrafter"/>
</dbReference>
<evidence type="ECO:0000313" key="11">
    <source>
        <dbReference type="Proteomes" id="UP001150925"/>
    </source>
</evidence>
<name>A0A9W8E1D2_9FUNG</name>
<comment type="caution">
    <text evidence="10">The sequence shown here is derived from an EMBL/GenBank/DDBJ whole genome shotgun (WGS) entry which is preliminary data.</text>
</comment>
<evidence type="ECO:0000256" key="7">
    <source>
        <dbReference type="PROSITE-ProRule" id="PRU00453"/>
    </source>
</evidence>
<evidence type="ECO:0000256" key="6">
    <source>
        <dbReference type="ARBA" id="ARBA00049654"/>
    </source>
</evidence>
<dbReference type="InterPro" id="IPR051639">
    <property type="entry name" value="BCD1"/>
</dbReference>
<feature type="domain" description="HIT-type" evidence="9">
    <location>
        <begin position="28"/>
        <end position="62"/>
    </location>
</feature>
<feature type="region of interest" description="Disordered" evidence="8">
    <location>
        <begin position="1"/>
        <end position="21"/>
    </location>
</feature>
<evidence type="ECO:0000256" key="8">
    <source>
        <dbReference type="SAM" id="MobiDB-lite"/>
    </source>
</evidence>
<comment type="function">
    <text evidence="5">Required for box C/D snoRNAs accumulation involved in snoRNA processing, snoRNA transport to the nucleolus and ribosome biogenesis.</text>
</comment>
<dbReference type="InterPro" id="IPR007529">
    <property type="entry name" value="Znf_HIT"/>
</dbReference>
<gene>
    <name evidence="10" type="primary">BCD1</name>
    <name evidence="10" type="ORF">IWQ62_003724</name>
</gene>
<evidence type="ECO:0000256" key="1">
    <source>
        <dbReference type="ARBA" id="ARBA00022553"/>
    </source>
</evidence>
<dbReference type="Proteomes" id="UP001150925">
    <property type="component" value="Unassembled WGS sequence"/>
</dbReference>
<feature type="region of interest" description="Disordered" evidence="8">
    <location>
        <begin position="220"/>
        <end position="266"/>
    </location>
</feature>
<accession>A0A9W8E1D2</accession>
<protein>
    <submittedName>
        <fullName evidence="10">Box C/D snoRNA accumulation</fullName>
    </submittedName>
</protein>
<dbReference type="Pfam" id="PF25790">
    <property type="entry name" value="BCD1"/>
    <property type="match status" value="1"/>
</dbReference>
<keyword evidence="3 7" id="KW-0863">Zinc-finger</keyword>
<keyword evidence="11" id="KW-1185">Reference proteome</keyword>
<dbReference type="PANTHER" id="PTHR13483:SF3">
    <property type="entry name" value="BOX C_D SNORNA PROTEIN 1"/>
    <property type="match status" value="1"/>
</dbReference>
<proteinExistence type="inferred from homology"/>
<keyword evidence="2" id="KW-0479">Metal-binding</keyword>
<dbReference type="GO" id="GO:0070761">
    <property type="term" value="C:pre-snoRNP complex"/>
    <property type="evidence" value="ECO:0007669"/>
    <property type="project" value="TreeGrafter"/>
</dbReference>